<sequence>MHKRRRKAALKAREFHDSLDLTFKQDDDDEWNNSTISSLKKTKAGKSKSETATCNKEKEVLTENDNSSSKKYKAGQSKIETVTCNKEKEVLTENDISLSKKCKAGQSETITCNKEKEIVNVLNRVKDSLDEETLSGSSIPEDFNKNGIVEMNSILLSDNDDDLIIEPKEPETSKKVKNIIEKQNEDDDNEQILLHPSLLTNNNYIKIVAHTYLTGNPMLDEDAAVLAAQYSTHKALKEIEMTGKDLCSGPIYDIAVKVVGKDI</sequence>
<dbReference type="EMBL" id="CAJQZP010001279">
    <property type="protein sequence ID" value="CAG5036179.1"/>
    <property type="molecule type" value="Genomic_DNA"/>
</dbReference>
<gene>
    <name evidence="2" type="ORF">PAPOLLO_LOCUS20758</name>
</gene>
<dbReference type="AlphaFoldDB" id="A0A8S3XT34"/>
<accession>A0A8S3XT34</accession>
<proteinExistence type="predicted"/>
<comment type="caution">
    <text evidence="2">The sequence shown here is derived from an EMBL/GenBank/DDBJ whole genome shotgun (WGS) entry which is preliminary data.</text>
</comment>
<keyword evidence="3" id="KW-1185">Reference proteome</keyword>
<dbReference type="Proteomes" id="UP000691718">
    <property type="component" value="Unassembled WGS sequence"/>
</dbReference>
<evidence type="ECO:0000313" key="3">
    <source>
        <dbReference type="Proteomes" id="UP000691718"/>
    </source>
</evidence>
<evidence type="ECO:0000256" key="1">
    <source>
        <dbReference type="SAM" id="MobiDB-lite"/>
    </source>
</evidence>
<name>A0A8S3XT34_PARAO</name>
<reference evidence="2" key="1">
    <citation type="submission" date="2021-04" db="EMBL/GenBank/DDBJ databases">
        <authorList>
            <person name="Tunstrom K."/>
        </authorList>
    </citation>
    <scope>NUCLEOTIDE SEQUENCE</scope>
</reference>
<evidence type="ECO:0000313" key="2">
    <source>
        <dbReference type="EMBL" id="CAG5036179.1"/>
    </source>
</evidence>
<protein>
    <submittedName>
        <fullName evidence="2">(apollo) hypothetical protein</fullName>
    </submittedName>
</protein>
<dbReference type="OrthoDB" id="7493291at2759"/>
<organism evidence="2 3">
    <name type="scientific">Parnassius apollo</name>
    <name type="common">Apollo butterfly</name>
    <name type="synonym">Papilio apollo</name>
    <dbReference type="NCBI Taxonomy" id="110799"/>
    <lineage>
        <taxon>Eukaryota</taxon>
        <taxon>Metazoa</taxon>
        <taxon>Ecdysozoa</taxon>
        <taxon>Arthropoda</taxon>
        <taxon>Hexapoda</taxon>
        <taxon>Insecta</taxon>
        <taxon>Pterygota</taxon>
        <taxon>Neoptera</taxon>
        <taxon>Endopterygota</taxon>
        <taxon>Lepidoptera</taxon>
        <taxon>Glossata</taxon>
        <taxon>Ditrysia</taxon>
        <taxon>Papilionoidea</taxon>
        <taxon>Papilionidae</taxon>
        <taxon>Parnassiinae</taxon>
        <taxon>Parnassini</taxon>
        <taxon>Parnassius</taxon>
        <taxon>Parnassius</taxon>
    </lineage>
</organism>
<feature type="region of interest" description="Disordered" evidence="1">
    <location>
        <begin position="39"/>
        <end position="71"/>
    </location>
</feature>